<dbReference type="GO" id="GO:0046872">
    <property type="term" value="F:metal ion binding"/>
    <property type="evidence" value="ECO:0007669"/>
    <property type="project" value="UniProtKB-KW"/>
</dbReference>
<dbReference type="STRING" id="763034.HMPREF9446_02483"/>
<dbReference type="eggNOG" id="COG0472">
    <property type="taxonomic scope" value="Bacteria"/>
</dbReference>
<accession>F3PUK9</accession>
<keyword evidence="5 8" id="KW-1133">Transmembrane helix</keyword>
<organism evidence="9 10">
    <name type="scientific">Bacteroides fluxus YIT 12057</name>
    <dbReference type="NCBI Taxonomy" id="763034"/>
    <lineage>
        <taxon>Bacteria</taxon>
        <taxon>Pseudomonadati</taxon>
        <taxon>Bacteroidota</taxon>
        <taxon>Bacteroidia</taxon>
        <taxon>Bacteroidales</taxon>
        <taxon>Bacteroidaceae</taxon>
        <taxon>Bacteroides</taxon>
    </lineage>
</organism>
<evidence type="ECO:0000256" key="8">
    <source>
        <dbReference type="SAM" id="Phobius"/>
    </source>
</evidence>
<proteinExistence type="predicted"/>
<dbReference type="Pfam" id="PF00953">
    <property type="entry name" value="Glycos_transf_4"/>
    <property type="match status" value="1"/>
</dbReference>
<sequence>MCNSFLEQLFISDSWLLLIAAFFIATFAVWVIHPRLVKLALMKDIVDNPNSRKLQRTPVPVLGGVAVFFGISLGLGLVSPFYDSASLCVILGVMIVMLYVGTIDDIMGLSTSIRFVIEIISVLLLIFVCQNSINDFHGLWGIAELSIWIAIPLTVFISVGIINSINLIDGVNGLSSGFCMMASIIFGYFFYYVGDYSMAILAATCVGALIPFFLHNVFGKTSRMFIGDGGTLLMGIIMSVFVIHVLDSKSQMTDLSERGIGLIPFTMAVLVIPVFDTVRVMSNRVFRGRSPFMPDRTHLHHLFIYLGFSHAGTALCVLVLNALVVLIWLLLWKFGVSVEGQLYAVILMGLLFTFGLYPYVKSLSKTSSLLRVLRILGVLSHIERKGGYLWIQQKLDRM</sequence>
<feature type="transmembrane region" description="Helical" evidence="8">
    <location>
        <begin position="84"/>
        <end position="103"/>
    </location>
</feature>
<reference evidence="9 10" key="1">
    <citation type="submission" date="2011-02" db="EMBL/GenBank/DDBJ databases">
        <authorList>
            <person name="Weinstock G."/>
            <person name="Sodergren E."/>
            <person name="Clifton S."/>
            <person name="Fulton L."/>
            <person name="Fulton B."/>
            <person name="Courtney L."/>
            <person name="Fronick C."/>
            <person name="Harrison M."/>
            <person name="Strong C."/>
            <person name="Farmer C."/>
            <person name="Delahaunty K."/>
            <person name="Markovic C."/>
            <person name="Hall O."/>
            <person name="Minx P."/>
            <person name="Tomlinson C."/>
            <person name="Mitreva M."/>
            <person name="Hou S."/>
            <person name="Chen J."/>
            <person name="Wollam A."/>
            <person name="Pepin K.H."/>
            <person name="Johnson M."/>
            <person name="Bhonagiri V."/>
            <person name="Zhang X."/>
            <person name="Suruliraj S."/>
            <person name="Warren W."/>
            <person name="Chinwalla A."/>
            <person name="Mardis E.R."/>
            <person name="Wilson R.K."/>
        </authorList>
    </citation>
    <scope>NUCLEOTIDE SEQUENCE [LARGE SCALE GENOMIC DNA]</scope>
    <source>
        <strain evidence="9 10">YIT 12057</strain>
    </source>
</reference>
<feature type="transmembrane region" description="Helical" evidence="8">
    <location>
        <begin position="302"/>
        <end position="330"/>
    </location>
</feature>
<feature type="transmembrane region" description="Helical" evidence="8">
    <location>
        <begin position="199"/>
        <end position="218"/>
    </location>
</feature>
<evidence type="ECO:0000256" key="4">
    <source>
        <dbReference type="ARBA" id="ARBA00022692"/>
    </source>
</evidence>
<comment type="caution">
    <text evidence="9">The sequence shown here is derived from an EMBL/GenBank/DDBJ whole genome shotgun (WGS) entry which is preliminary data.</text>
</comment>
<feature type="binding site" evidence="7">
    <location>
        <position position="166"/>
    </location>
    <ligand>
        <name>Mg(2+)</name>
        <dbReference type="ChEBI" id="CHEBI:18420"/>
    </ligand>
</feature>
<dbReference type="GO" id="GO:0009103">
    <property type="term" value="P:lipopolysaccharide biosynthetic process"/>
    <property type="evidence" value="ECO:0007669"/>
    <property type="project" value="TreeGrafter"/>
</dbReference>
<feature type="transmembrane region" description="Helical" evidence="8">
    <location>
        <begin position="174"/>
        <end position="193"/>
    </location>
</feature>
<name>F3PUK9_9BACE</name>
<evidence type="ECO:0000256" key="5">
    <source>
        <dbReference type="ARBA" id="ARBA00022989"/>
    </source>
</evidence>
<feature type="transmembrane region" description="Helical" evidence="8">
    <location>
        <begin position="225"/>
        <end position="246"/>
    </location>
</feature>
<feature type="binding site" evidence="7">
    <location>
        <position position="228"/>
    </location>
    <ligand>
        <name>Mg(2+)</name>
        <dbReference type="ChEBI" id="CHEBI:18420"/>
    </ligand>
</feature>
<keyword evidence="2" id="KW-1003">Cell membrane</keyword>
<dbReference type="RefSeq" id="WP_009125738.1">
    <property type="nucleotide sequence ID" value="NZ_GL882644.1"/>
</dbReference>
<dbReference type="PANTHER" id="PTHR22926">
    <property type="entry name" value="PHOSPHO-N-ACETYLMURAMOYL-PENTAPEPTIDE-TRANSFERASE"/>
    <property type="match status" value="1"/>
</dbReference>
<evidence type="ECO:0000256" key="1">
    <source>
        <dbReference type="ARBA" id="ARBA00004651"/>
    </source>
</evidence>
<evidence type="ECO:0000256" key="3">
    <source>
        <dbReference type="ARBA" id="ARBA00022679"/>
    </source>
</evidence>
<dbReference type="EMBL" id="AFBN01000047">
    <property type="protein sequence ID" value="EGF56081.1"/>
    <property type="molecule type" value="Genomic_DNA"/>
</dbReference>
<dbReference type="HOGENOM" id="CLU_023982_1_1_10"/>
<feature type="transmembrane region" description="Helical" evidence="8">
    <location>
        <begin position="258"/>
        <end position="281"/>
    </location>
</feature>
<dbReference type="PANTHER" id="PTHR22926:SF3">
    <property type="entry name" value="UNDECAPRENYL-PHOSPHATE ALPHA-N-ACETYLGLUCOSAMINYL 1-PHOSPHATE TRANSFERASE"/>
    <property type="match status" value="1"/>
</dbReference>
<evidence type="ECO:0000256" key="7">
    <source>
        <dbReference type="PIRSR" id="PIRSR600715-1"/>
    </source>
</evidence>
<dbReference type="GO" id="GO:0071555">
    <property type="term" value="P:cell wall organization"/>
    <property type="evidence" value="ECO:0007669"/>
    <property type="project" value="TreeGrafter"/>
</dbReference>
<evidence type="ECO:0000313" key="9">
    <source>
        <dbReference type="EMBL" id="EGF56081.1"/>
    </source>
</evidence>
<keyword evidence="6 8" id="KW-0472">Membrane</keyword>
<dbReference type="GO" id="GO:0005886">
    <property type="term" value="C:plasma membrane"/>
    <property type="evidence" value="ECO:0007669"/>
    <property type="project" value="UniProtKB-SubCell"/>
</dbReference>
<dbReference type="InterPro" id="IPR000715">
    <property type="entry name" value="Glycosyl_transferase_4"/>
</dbReference>
<keyword evidence="10" id="KW-1185">Reference proteome</keyword>
<dbReference type="GeneID" id="86049997"/>
<evidence type="ECO:0000256" key="2">
    <source>
        <dbReference type="ARBA" id="ARBA00022475"/>
    </source>
</evidence>
<keyword evidence="7" id="KW-0479">Metal-binding</keyword>
<dbReference type="AlphaFoldDB" id="F3PUK9"/>
<dbReference type="GO" id="GO:0044038">
    <property type="term" value="P:cell wall macromolecule biosynthetic process"/>
    <property type="evidence" value="ECO:0007669"/>
    <property type="project" value="TreeGrafter"/>
</dbReference>
<evidence type="ECO:0000256" key="6">
    <source>
        <dbReference type="ARBA" id="ARBA00023136"/>
    </source>
</evidence>
<feature type="transmembrane region" description="Helical" evidence="8">
    <location>
        <begin position="115"/>
        <end position="133"/>
    </location>
</feature>
<dbReference type="Proteomes" id="UP000003416">
    <property type="component" value="Unassembled WGS sequence"/>
</dbReference>
<gene>
    <name evidence="9" type="ORF">HMPREF9446_02483</name>
</gene>
<comment type="subcellular location">
    <subcellularLocation>
        <location evidence="1">Cell membrane</location>
        <topology evidence="1">Multi-pass membrane protein</topology>
    </subcellularLocation>
</comment>
<feature type="transmembrane region" description="Helical" evidence="8">
    <location>
        <begin position="139"/>
        <end position="162"/>
    </location>
</feature>
<comment type="cofactor">
    <cofactor evidence="7">
        <name>Mg(2+)</name>
        <dbReference type="ChEBI" id="CHEBI:18420"/>
    </cofactor>
</comment>
<feature type="transmembrane region" description="Helical" evidence="8">
    <location>
        <begin position="342"/>
        <end position="360"/>
    </location>
</feature>
<evidence type="ECO:0000313" key="10">
    <source>
        <dbReference type="Proteomes" id="UP000003416"/>
    </source>
</evidence>
<feature type="transmembrane region" description="Helical" evidence="8">
    <location>
        <begin position="59"/>
        <end position="78"/>
    </location>
</feature>
<protein>
    <submittedName>
        <fullName evidence="9">Glycosyltransferase, group 4 family</fullName>
    </submittedName>
</protein>
<keyword evidence="4 8" id="KW-0812">Transmembrane</keyword>
<dbReference type="CDD" id="cd06853">
    <property type="entry name" value="GT_WecA_like"/>
    <property type="match status" value="1"/>
</dbReference>
<feature type="transmembrane region" description="Helical" evidence="8">
    <location>
        <begin position="15"/>
        <end position="33"/>
    </location>
</feature>
<keyword evidence="7" id="KW-0460">Magnesium</keyword>
<keyword evidence="3 9" id="KW-0808">Transferase</keyword>
<dbReference type="GO" id="GO:0016780">
    <property type="term" value="F:phosphotransferase activity, for other substituted phosphate groups"/>
    <property type="evidence" value="ECO:0007669"/>
    <property type="project" value="InterPro"/>
</dbReference>